<dbReference type="PANTHER" id="PTHR10061:SF0">
    <property type="entry name" value="S-FORMYLGLUTATHIONE HYDROLASE"/>
    <property type="match status" value="1"/>
</dbReference>
<gene>
    <name evidence="8" type="ORF">Ctob_007875</name>
</gene>
<dbReference type="SUPFAM" id="SSF53474">
    <property type="entry name" value="alpha/beta-Hydrolases"/>
    <property type="match status" value="1"/>
</dbReference>
<name>A0A0M0K703_9EUKA</name>
<protein>
    <recommendedName>
        <fullName evidence="3 7">S-formylglutathione hydrolase</fullName>
        <ecNumber evidence="2 7">3.1.2.12</ecNumber>
    </recommendedName>
</protein>
<feature type="active site" description="Charge relay system" evidence="6">
    <location>
        <position position="264"/>
    </location>
</feature>
<dbReference type="Proteomes" id="UP000037460">
    <property type="component" value="Unassembled WGS sequence"/>
</dbReference>
<dbReference type="OrthoDB" id="420518at2759"/>
<keyword evidence="7" id="KW-0963">Cytoplasm</keyword>
<dbReference type="InterPro" id="IPR029058">
    <property type="entry name" value="AB_hydrolase_fold"/>
</dbReference>
<comment type="caution">
    <text evidence="8">The sequence shown here is derived from an EMBL/GenBank/DDBJ whole genome shotgun (WGS) entry which is preliminary data.</text>
</comment>
<evidence type="ECO:0000256" key="1">
    <source>
        <dbReference type="ARBA" id="ARBA00005622"/>
    </source>
</evidence>
<proteinExistence type="inferred from homology"/>
<dbReference type="GO" id="GO:0018738">
    <property type="term" value="F:S-formylglutathione hydrolase activity"/>
    <property type="evidence" value="ECO:0007669"/>
    <property type="project" value="UniProtKB-EC"/>
</dbReference>
<dbReference type="PANTHER" id="PTHR10061">
    <property type="entry name" value="S-FORMYLGLUTATHIONE HYDROLASE"/>
    <property type="match status" value="1"/>
</dbReference>
<dbReference type="EMBL" id="JWZX01001170">
    <property type="protein sequence ID" value="KOO34585.1"/>
    <property type="molecule type" value="Genomic_DNA"/>
</dbReference>
<dbReference type="Pfam" id="PF00756">
    <property type="entry name" value="Esterase"/>
    <property type="match status" value="1"/>
</dbReference>
<dbReference type="GO" id="GO:0052689">
    <property type="term" value="F:carboxylic ester hydrolase activity"/>
    <property type="evidence" value="ECO:0007669"/>
    <property type="project" value="UniProtKB-KW"/>
</dbReference>
<evidence type="ECO:0000256" key="7">
    <source>
        <dbReference type="RuleBase" id="RU363068"/>
    </source>
</evidence>
<dbReference type="GO" id="GO:0046294">
    <property type="term" value="P:formaldehyde catabolic process"/>
    <property type="evidence" value="ECO:0007669"/>
    <property type="project" value="InterPro"/>
</dbReference>
<comment type="subcellular location">
    <subcellularLocation>
        <location evidence="7">Cytoplasm</location>
    </subcellularLocation>
</comment>
<evidence type="ECO:0000313" key="9">
    <source>
        <dbReference type="Proteomes" id="UP000037460"/>
    </source>
</evidence>
<dbReference type="Gene3D" id="3.40.50.1820">
    <property type="entry name" value="alpha/beta hydrolase"/>
    <property type="match status" value="1"/>
</dbReference>
<keyword evidence="4 7" id="KW-0719">Serine esterase</keyword>
<dbReference type="EC" id="3.1.2.12" evidence="2 7"/>
<dbReference type="InterPro" id="IPR000801">
    <property type="entry name" value="Esterase-like"/>
</dbReference>
<dbReference type="NCBIfam" id="TIGR02821">
    <property type="entry name" value="fghA_ester_D"/>
    <property type="match status" value="1"/>
</dbReference>
<evidence type="ECO:0000256" key="6">
    <source>
        <dbReference type="PIRSR" id="PIRSR614186-1"/>
    </source>
</evidence>
<keyword evidence="5 7" id="KW-0378">Hydrolase</keyword>
<keyword evidence="9" id="KW-1185">Reference proteome</keyword>
<feature type="active site" description="Charge relay system" evidence="6">
    <location>
        <position position="150"/>
    </location>
</feature>
<evidence type="ECO:0000256" key="2">
    <source>
        <dbReference type="ARBA" id="ARBA00012479"/>
    </source>
</evidence>
<organism evidence="8 9">
    <name type="scientific">Chrysochromulina tobinii</name>
    <dbReference type="NCBI Taxonomy" id="1460289"/>
    <lineage>
        <taxon>Eukaryota</taxon>
        <taxon>Haptista</taxon>
        <taxon>Haptophyta</taxon>
        <taxon>Prymnesiophyceae</taxon>
        <taxon>Prymnesiales</taxon>
        <taxon>Chrysochromulinaceae</taxon>
        <taxon>Chrysochromulina</taxon>
    </lineage>
</organism>
<reference evidence="9" key="1">
    <citation type="journal article" date="2015" name="PLoS Genet.">
        <title>Genome Sequence and Transcriptome Analyses of Chrysochromulina tobin: Metabolic Tools for Enhanced Algal Fitness in the Prominent Order Prymnesiales (Haptophyceae).</title>
        <authorList>
            <person name="Hovde B.T."/>
            <person name="Deodato C.R."/>
            <person name="Hunsperger H.M."/>
            <person name="Ryken S.A."/>
            <person name="Yost W."/>
            <person name="Jha R.K."/>
            <person name="Patterson J."/>
            <person name="Monnat R.J. Jr."/>
            <person name="Barlow S.B."/>
            <person name="Starkenburg S.R."/>
            <person name="Cattolico R.A."/>
        </authorList>
    </citation>
    <scope>NUCLEOTIDE SEQUENCE</scope>
    <source>
        <strain evidence="9">CCMP291</strain>
    </source>
</reference>
<comment type="similarity">
    <text evidence="1 7">Belongs to the esterase D family.</text>
</comment>
<evidence type="ECO:0000256" key="3">
    <source>
        <dbReference type="ARBA" id="ARBA00016774"/>
    </source>
</evidence>
<comment type="catalytic activity">
    <reaction evidence="7">
        <text>S-formylglutathione + H2O = formate + glutathione + H(+)</text>
        <dbReference type="Rhea" id="RHEA:14961"/>
        <dbReference type="ChEBI" id="CHEBI:15377"/>
        <dbReference type="ChEBI" id="CHEBI:15378"/>
        <dbReference type="ChEBI" id="CHEBI:15740"/>
        <dbReference type="ChEBI" id="CHEBI:57688"/>
        <dbReference type="ChEBI" id="CHEBI:57925"/>
        <dbReference type="EC" id="3.1.2.12"/>
    </reaction>
</comment>
<evidence type="ECO:0000313" key="8">
    <source>
        <dbReference type="EMBL" id="KOO34585.1"/>
    </source>
</evidence>
<feature type="active site" description="Charge relay system" evidence="6">
    <location>
        <position position="226"/>
    </location>
</feature>
<sequence length="292" mass="30997">MAAVKSKVKLFGGVLQRMTHTSKVCACDMTFAVYLPPQAETSAVPVLYWLSGLTCTDENFSQKAGFARAAAARGLAVVMPDTSPRGVTIEGADDTWDFGSGAGFYVDATEPKWAGHYHMYSYVTEELPALVESTFAGKLIAGKKSISGHSMGGHGALTLGMKNPTAYSSISAFAPICRPTNCPWGTKAFTGYLGSVEAGMAYDACELVKGYSGPPLKILVDQGAADNFLTGEADQLQPNALVEACAASNGRVAVEMRLQEGYDHSYYFISSFIDDHIHFHADALGCSAAEVN</sequence>
<dbReference type="FunFam" id="3.40.50.1820:FF:000002">
    <property type="entry name" value="S-formylglutathione hydrolase"/>
    <property type="match status" value="1"/>
</dbReference>
<accession>A0A0M0K703</accession>
<comment type="function">
    <text evidence="7">Serine hydrolase involved in the detoxification of formaldehyde.</text>
</comment>
<evidence type="ECO:0000256" key="5">
    <source>
        <dbReference type="ARBA" id="ARBA00022801"/>
    </source>
</evidence>
<dbReference type="AlphaFoldDB" id="A0A0M0K703"/>
<dbReference type="GO" id="GO:0005829">
    <property type="term" value="C:cytosol"/>
    <property type="evidence" value="ECO:0007669"/>
    <property type="project" value="TreeGrafter"/>
</dbReference>
<evidence type="ECO:0000256" key="4">
    <source>
        <dbReference type="ARBA" id="ARBA00022487"/>
    </source>
</evidence>
<dbReference type="InterPro" id="IPR014186">
    <property type="entry name" value="S-formylglutathione_hydrol"/>
</dbReference>